<comment type="caution">
    <text evidence="1">The sequence shown here is derived from an EMBL/GenBank/DDBJ whole genome shotgun (WGS) entry which is preliminary data.</text>
</comment>
<gene>
    <name evidence="1" type="ORF">CJ255_13350</name>
</gene>
<name>A0A2A6RHW5_9CHLR</name>
<dbReference type="EMBL" id="NQWI01000062">
    <property type="protein sequence ID" value="PDW02541.1"/>
    <property type="molecule type" value="Genomic_DNA"/>
</dbReference>
<reference evidence="2" key="1">
    <citation type="submission" date="2017-08" db="EMBL/GenBank/DDBJ databases">
        <authorList>
            <person name="Grouzdev D.S."/>
            <person name="Gaisin V.A."/>
            <person name="Rysina M.S."/>
            <person name="Gorlenko V.M."/>
        </authorList>
    </citation>
    <scope>NUCLEOTIDE SEQUENCE [LARGE SCALE GENOMIC DNA]</scope>
    <source>
        <strain evidence="2">Kir15-3F</strain>
    </source>
</reference>
<evidence type="ECO:0000313" key="2">
    <source>
        <dbReference type="Proteomes" id="UP000220527"/>
    </source>
</evidence>
<keyword evidence="2" id="KW-1185">Reference proteome</keyword>
<dbReference type="Proteomes" id="UP000220527">
    <property type="component" value="Unassembled WGS sequence"/>
</dbReference>
<accession>A0A2A6RHW5</accession>
<proteinExistence type="predicted"/>
<dbReference type="AlphaFoldDB" id="A0A2A6RHW5"/>
<protein>
    <submittedName>
        <fullName evidence="1">Uncharacterized protein</fullName>
    </submittedName>
</protein>
<evidence type="ECO:0000313" key="1">
    <source>
        <dbReference type="EMBL" id="PDW02541.1"/>
    </source>
</evidence>
<organism evidence="1 2">
    <name type="scientific">Candidatus Viridilinea mediisalina</name>
    <dbReference type="NCBI Taxonomy" id="2024553"/>
    <lineage>
        <taxon>Bacteria</taxon>
        <taxon>Bacillati</taxon>
        <taxon>Chloroflexota</taxon>
        <taxon>Chloroflexia</taxon>
        <taxon>Chloroflexales</taxon>
        <taxon>Chloroflexineae</taxon>
        <taxon>Oscillochloridaceae</taxon>
        <taxon>Candidatus Viridilinea</taxon>
    </lineage>
</organism>
<sequence length="101" mass="11231">MAKKLWAAPRGFDRLSQRCGGAVAELVEATTLPPANPRLFRANKKFFSSGEAALPLIHIKQLNMCKLYPKALTILTRIGYNKVSPPLRVQGLFQQRPSVVQ</sequence>